<dbReference type="InterPro" id="IPR014044">
    <property type="entry name" value="CAP_dom"/>
</dbReference>
<keyword evidence="1" id="KW-0732">Signal</keyword>
<organism evidence="3 4">
    <name type="scientific">Dactylosporangium fulvum</name>
    <dbReference type="NCBI Taxonomy" id="53359"/>
    <lineage>
        <taxon>Bacteria</taxon>
        <taxon>Bacillati</taxon>
        <taxon>Actinomycetota</taxon>
        <taxon>Actinomycetes</taxon>
        <taxon>Micromonosporales</taxon>
        <taxon>Micromonosporaceae</taxon>
        <taxon>Dactylosporangium</taxon>
    </lineage>
</organism>
<protein>
    <submittedName>
        <fullName evidence="3">CAP domain-containing protein</fullName>
    </submittedName>
</protein>
<dbReference type="Pfam" id="PF00188">
    <property type="entry name" value="CAP"/>
    <property type="match status" value="1"/>
</dbReference>
<evidence type="ECO:0000313" key="3">
    <source>
        <dbReference type="EMBL" id="UWP78557.1"/>
    </source>
</evidence>
<evidence type="ECO:0000256" key="1">
    <source>
        <dbReference type="SAM" id="SignalP"/>
    </source>
</evidence>
<sequence>MRFRRGVALTVAAGAVAAGAAVQAGPAIAADQGMARGVVAITNSVRARAGCGPVTPNARLDHAAWLHSRDMAGRGYFAHGQPGLRVRAAGYRWSAYGENIAWGQRSAGEVMRDWMSSPGHRANILNCRFRNVGVAVVYNARGVPFWTQDFASPR</sequence>
<keyword evidence="4" id="KW-1185">Reference proteome</keyword>
<proteinExistence type="predicted"/>
<dbReference type="CDD" id="cd05379">
    <property type="entry name" value="CAP_bacterial"/>
    <property type="match status" value="1"/>
</dbReference>
<dbReference type="SUPFAM" id="SSF55797">
    <property type="entry name" value="PR-1-like"/>
    <property type="match status" value="1"/>
</dbReference>
<dbReference type="EMBL" id="CP073720">
    <property type="protein sequence ID" value="UWP78557.1"/>
    <property type="molecule type" value="Genomic_DNA"/>
</dbReference>
<accession>A0ABY5VLU6</accession>
<feature type="chain" id="PRO_5047115583" evidence="1">
    <location>
        <begin position="30"/>
        <end position="154"/>
    </location>
</feature>
<feature type="signal peptide" evidence="1">
    <location>
        <begin position="1"/>
        <end position="29"/>
    </location>
</feature>
<evidence type="ECO:0000313" key="4">
    <source>
        <dbReference type="Proteomes" id="UP001059617"/>
    </source>
</evidence>
<dbReference type="Gene3D" id="3.40.33.10">
    <property type="entry name" value="CAP"/>
    <property type="match status" value="1"/>
</dbReference>
<name>A0ABY5VLU6_9ACTN</name>
<dbReference type="InterPro" id="IPR035940">
    <property type="entry name" value="CAP_sf"/>
</dbReference>
<dbReference type="Proteomes" id="UP001059617">
    <property type="component" value="Chromosome"/>
</dbReference>
<reference evidence="3" key="2">
    <citation type="submission" date="2022-09" db="EMBL/GenBank/DDBJ databases">
        <title>Biosynthetic gene clusters of Dactylosporangioum fulvum.</title>
        <authorList>
            <person name="Caradec T."/>
        </authorList>
    </citation>
    <scope>NUCLEOTIDE SEQUENCE</scope>
    <source>
        <strain evidence="3">NRRL B-16292</strain>
    </source>
</reference>
<dbReference type="PANTHER" id="PTHR31157:SF1">
    <property type="entry name" value="SCP DOMAIN-CONTAINING PROTEIN"/>
    <property type="match status" value="1"/>
</dbReference>
<evidence type="ECO:0000259" key="2">
    <source>
        <dbReference type="Pfam" id="PF00188"/>
    </source>
</evidence>
<dbReference type="RefSeq" id="WP_259855783.1">
    <property type="nucleotide sequence ID" value="NZ_BAAAST010000142.1"/>
</dbReference>
<reference evidence="3" key="1">
    <citation type="submission" date="2021-04" db="EMBL/GenBank/DDBJ databases">
        <authorList>
            <person name="Hartkoorn R.C."/>
            <person name="Beaudoing E."/>
            <person name="Hot D."/>
        </authorList>
    </citation>
    <scope>NUCLEOTIDE SEQUENCE</scope>
    <source>
        <strain evidence="3">NRRL B-16292</strain>
    </source>
</reference>
<feature type="domain" description="SCP" evidence="2">
    <location>
        <begin position="41"/>
        <end position="150"/>
    </location>
</feature>
<dbReference type="PANTHER" id="PTHR31157">
    <property type="entry name" value="SCP DOMAIN-CONTAINING PROTEIN"/>
    <property type="match status" value="1"/>
</dbReference>
<gene>
    <name evidence="3" type="ORF">Dfulv_25585</name>
</gene>